<dbReference type="InterPro" id="IPR011050">
    <property type="entry name" value="Pectin_lyase_fold/virulence"/>
</dbReference>
<evidence type="ECO:0000256" key="8">
    <source>
        <dbReference type="SAM" id="SignalP"/>
    </source>
</evidence>
<keyword evidence="10" id="KW-1185">Reference proteome</keyword>
<evidence type="ECO:0000313" key="10">
    <source>
        <dbReference type="Proteomes" id="UP000695562"/>
    </source>
</evidence>
<keyword evidence="6" id="KW-0472">Membrane</keyword>
<evidence type="ECO:0000256" key="2">
    <source>
        <dbReference type="ARBA" id="ARBA00004442"/>
    </source>
</evidence>
<dbReference type="InterPro" id="IPR003368">
    <property type="entry name" value="POMP_repeat"/>
</dbReference>
<feature type="signal peptide" evidence="8">
    <location>
        <begin position="1"/>
        <end position="21"/>
    </location>
</feature>
<dbReference type="OrthoDB" id="21110at2759"/>
<comment type="subcellular location">
    <subcellularLocation>
        <location evidence="1">Cell envelope</location>
    </subcellularLocation>
    <subcellularLocation>
        <location evidence="2">Cell outer membrane</location>
    </subcellularLocation>
    <subcellularLocation>
        <location evidence="3">Secreted</location>
    </subcellularLocation>
</comment>
<dbReference type="Gene3D" id="2.160.20.10">
    <property type="entry name" value="Single-stranded right-handed beta-helix, Pectin lyase-like"/>
    <property type="match status" value="1"/>
</dbReference>
<evidence type="ECO:0000256" key="6">
    <source>
        <dbReference type="ARBA" id="ARBA00023136"/>
    </source>
</evidence>
<dbReference type="EMBL" id="AJWJ01001153">
    <property type="protein sequence ID" value="KAF2068177.1"/>
    <property type="molecule type" value="Genomic_DNA"/>
</dbReference>
<evidence type="ECO:0000256" key="1">
    <source>
        <dbReference type="ARBA" id="ARBA00004196"/>
    </source>
</evidence>
<evidence type="ECO:0000256" key="4">
    <source>
        <dbReference type="ARBA" id="ARBA00022525"/>
    </source>
</evidence>
<dbReference type="Proteomes" id="UP000695562">
    <property type="component" value="Unassembled WGS sequence"/>
</dbReference>
<comment type="caution">
    <text evidence="9">The sequence shown here is derived from an EMBL/GenBank/DDBJ whole genome shotgun (WGS) entry which is preliminary data.</text>
</comment>
<evidence type="ECO:0000256" key="3">
    <source>
        <dbReference type="ARBA" id="ARBA00004613"/>
    </source>
</evidence>
<evidence type="ECO:0000313" key="9">
    <source>
        <dbReference type="EMBL" id="KAF2068177.1"/>
    </source>
</evidence>
<sequence length="215" mass="23342">MRYTKILFLFITLLLSLQVNAYLTSVKNNEYFLDSQSKCITSCGSENSPFRTFNEAIKVITADSALISTAGIPSTPVLIVNQGEYFGEDNKEIDITIDIKILSQLGSKDTIIDCQGTGYGFKITGTSNVMIKGLTIQYCVSGFGGAVRSSNSLIRLEDIIFIENSAGDGSAIYSTSGMTSINSCSFIKNKGLANANAVYLKNTFAKVELSKFYTN</sequence>
<keyword evidence="4" id="KW-0964">Secreted</keyword>
<feature type="non-terminal residue" evidence="9">
    <location>
        <position position="215"/>
    </location>
</feature>
<accession>A0A8J4UZQ6</accession>
<gene>
    <name evidence="9" type="ORF">CYY_010498</name>
</gene>
<name>A0A8J4UZQ6_9MYCE</name>
<dbReference type="SUPFAM" id="SSF51126">
    <property type="entry name" value="Pectin lyase-like"/>
    <property type="match status" value="1"/>
</dbReference>
<feature type="chain" id="PRO_5035253810" description="Right handed beta helix domain-containing protein" evidence="8">
    <location>
        <begin position="22"/>
        <end position="215"/>
    </location>
</feature>
<reference evidence="9" key="1">
    <citation type="submission" date="2020-01" db="EMBL/GenBank/DDBJ databases">
        <title>Development of genomics and gene disruption for Polysphondylium violaceum indicates a role for the polyketide synthase stlB in stalk morphogenesis.</title>
        <authorList>
            <person name="Narita B."/>
            <person name="Kawabe Y."/>
            <person name="Kin K."/>
            <person name="Saito T."/>
            <person name="Gibbs R."/>
            <person name="Kuspa A."/>
            <person name="Muzny D."/>
            <person name="Queller D."/>
            <person name="Richards S."/>
            <person name="Strassman J."/>
            <person name="Sucgang R."/>
            <person name="Worley K."/>
            <person name="Schaap P."/>
        </authorList>
    </citation>
    <scope>NUCLEOTIDE SEQUENCE</scope>
    <source>
        <strain evidence="9">QSvi11</strain>
    </source>
</reference>
<dbReference type="InterPro" id="IPR012334">
    <property type="entry name" value="Pectin_lyas_fold"/>
</dbReference>
<keyword evidence="5 8" id="KW-0732">Signal</keyword>
<organism evidence="9 10">
    <name type="scientific">Polysphondylium violaceum</name>
    <dbReference type="NCBI Taxonomy" id="133409"/>
    <lineage>
        <taxon>Eukaryota</taxon>
        <taxon>Amoebozoa</taxon>
        <taxon>Evosea</taxon>
        <taxon>Eumycetozoa</taxon>
        <taxon>Dictyostelia</taxon>
        <taxon>Dictyosteliales</taxon>
        <taxon>Dictyosteliaceae</taxon>
        <taxon>Polysphondylium</taxon>
    </lineage>
</organism>
<proteinExistence type="predicted"/>
<keyword evidence="7" id="KW-0998">Cell outer membrane</keyword>
<evidence type="ECO:0000256" key="7">
    <source>
        <dbReference type="ARBA" id="ARBA00023237"/>
    </source>
</evidence>
<evidence type="ECO:0008006" key="11">
    <source>
        <dbReference type="Google" id="ProtNLM"/>
    </source>
</evidence>
<dbReference type="GO" id="GO:0005576">
    <property type="term" value="C:extracellular region"/>
    <property type="evidence" value="ECO:0007669"/>
    <property type="project" value="UniProtKB-SubCell"/>
</dbReference>
<evidence type="ECO:0000256" key="5">
    <source>
        <dbReference type="ARBA" id="ARBA00022729"/>
    </source>
</evidence>
<protein>
    <recommendedName>
        <fullName evidence="11">Right handed beta helix domain-containing protein</fullName>
    </recommendedName>
</protein>
<dbReference type="NCBIfam" id="TIGR01376">
    <property type="entry name" value="POMP_repeat"/>
    <property type="match status" value="1"/>
</dbReference>
<dbReference type="AlphaFoldDB" id="A0A8J4UZQ6"/>